<reference evidence="1 2" key="1">
    <citation type="journal article" date="2020" name="Cell Host Microbe">
        <title>Functional and Genomic Variation between Human-Derived Isolates of Lachnospiraceae Reveals Inter- and Intra-Species Diversity.</title>
        <authorList>
            <person name="Sorbara M.T."/>
            <person name="Littmann E.R."/>
            <person name="Fontana E."/>
            <person name="Moody T.U."/>
            <person name="Kohout C.E."/>
            <person name="Gjonbalaj M."/>
            <person name="Eaton V."/>
            <person name="Seok R."/>
            <person name="Leiner I.M."/>
            <person name="Pamer E.G."/>
        </authorList>
    </citation>
    <scope>NUCLEOTIDE SEQUENCE [LARGE SCALE GENOMIC DNA]</scope>
    <source>
        <strain evidence="1 2">MSK.17.74</strain>
    </source>
</reference>
<evidence type="ECO:0000313" key="2">
    <source>
        <dbReference type="Proteomes" id="UP001644719"/>
    </source>
</evidence>
<dbReference type="RefSeq" id="WP_173769252.1">
    <property type="nucleotide sequence ID" value="NZ_JAAITS010000004.1"/>
</dbReference>
<dbReference type="EMBL" id="JAAITS010000004">
    <property type="protein sequence ID" value="NSG84263.1"/>
    <property type="molecule type" value="Genomic_DNA"/>
</dbReference>
<organism evidence="1 2">
    <name type="scientific">Blautia faecis</name>
    <dbReference type="NCBI Taxonomy" id="871665"/>
    <lineage>
        <taxon>Bacteria</taxon>
        <taxon>Bacillati</taxon>
        <taxon>Bacillota</taxon>
        <taxon>Clostridia</taxon>
        <taxon>Lachnospirales</taxon>
        <taxon>Lachnospiraceae</taxon>
        <taxon>Blautia</taxon>
    </lineage>
</organism>
<keyword evidence="2" id="KW-1185">Reference proteome</keyword>
<accession>A0ABX2H4U4</accession>
<dbReference type="Proteomes" id="UP001644719">
    <property type="component" value="Unassembled WGS sequence"/>
</dbReference>
<protein>
    <recommendedName>
        <fullName evidence="3">Terminase-like family protein</fullName>
    </recommendedName>
</protein>
<evidence type="ECO:0008006" key="3">
    <source>
        <dbReference type="Google" id="ProtNLM"/>
    </source>
</evidence>
<name>A0ABX2H4U4_9FIRM</name>
<dbReference type="Gene3D" id="3.40.50.300">
    <property type="entry name" value="P-loop containing nucleotide triphosphate hydrolases"/>
    <property type="match status" value="1"/>
</dbReference>
<evidence type="ECO:0000313" key="1">
    <source>
        <dbReference type="EMBL" id="NSG84263.1"/>
    </source>
</evidence>
<sequence>MAKRLKQNLSDSQIKKNKTDKIMNIVAERASYYRANPHRFVKDYLGIELKLFQKILLFCMMHNDAFYYIASRGQGKTYLVSLFCVVRCLLYPGTTIVVSSYTFKQGKETIMKITDDFMRKSPLLRSEIAKYSIGQNDCSVYFKSGGWIQVKVAAESSRGAHCQILIIDESRMVQQKIIDTVLKPMLSAPRTPPYINKPEYKGKGYEEMNKILMMSSAWYKQSEMYEIVKAYVANMLDPKMKYFICDLPYTLSIAEHLLMRQSIENEMSEATFSDISFKMEREGIFYGSGDESLFNFNVLNTRRILQDSFHDLDFYRNSNVRIPQKQAGEKRILSLDIALLASKKHDNDASAFIINSALPTSSNDYISNIKYIETQEGLMTEELGLMTMRYFYQYDCDYIAIDANGVGQGVLDYLMQDRYDPVYNMTYGALNCCNNDDLADRCKVRNAPKVIYAIKASAKSNNDMCLALRSGFQNGNINLLNSETEIDEKLQKLIKGFNKLSDTQKIKLRLPYYQTTFLIEELINLDHEVNNGLIKVKEKSGMRKDRYSSLEYNYYVVQELALKLKPKNTNMKNLADILPIRTAKRHSYFD</sequence>
<comment type="caution">
    <text evidence="1">The sequence shown here is derived from an EMBL/GenBank/DDBJ whole genome shotgun (WGS) entry which is preliminary data.</text>
</comment>
<dbReference type="Gene3D" id="3.30.420.240">
    <property type="match status" value="1"/>
</dbReference>
<proteinExistence type="predicted"/>
<gene>
    <name evidence="1" type="ORF">G5B17_02165</name>
</gene>
<dbReference type="InterPro" id="IPR027417">
    <property type="entry name" value="P-loop_NTPase"/>
</dbReference>